<dbReference type="InterPro" id="IPR002110">
    <property type="entry name" value="Ankyrin_rpt"/>
</dbReference>
<name>A0A8S3YU17_9EUPU</name>
<dbReference type="InterPro" id="IPR053064">
    <property type="entry name" value="Ankyrin-MYND_domain-protein"/>
</dbReference>
<dbReference type="PANTHER" id="PTHR15897:SF2">
    <property type="entry name" value="ANKYRIN REPEAT AND MYND DOMAIN-CONTAINING PROTEIN 1"/>
    <property type="match status" value="1"/>
</dbReference>
<dbReference type="Pfam" id="PF01753">
    <property type="entry name" value="zf-MYND"/>
    <property type="match status" value="1"/>
</dbReference>
<dbReference type="PANTHER" id="PTHR15897">
    <property type="entry name" value="ANKYRIN REPEAT AND MYND DOMAIN PROTEIN 1"/>
    <property type="match status" value="1"/>
</dbReference>
<dbReference type="PROSITE" id="PS01360">
    <property type="entry name" value="ZF_MYND_1"/>
    <property type="match status" value="1"/>
</dbReference>
<gene>
    <name evidence="8" type="ORF">CUNI_LOCUS3384</name>
</gene>
<protein>
    <recommendedName>
        <fullName evidence="7">MYND-type domain-containing protein</fullName>
    </recommendedName>
</protein>
<dbReference type="SUPFAM" id="SSF144232">
    <property type="entry name" value="HIT/MYND zinc finger-like"/>
    <property type="match status" value="1"/>
</dbReference>
<sequence>QGGLSPLHIACALPGDVGIQMTELLLHALADPNARAEEDDSFLNHFLEEDWSKDVIPEASKSLLGGRTPLQIACSRDDDYKDSCSIVRLLLEHKADTNLLCNGFSPLALAIASGNDMAVDELITFGADPSLPLTHGLGSAMCVAASTQYEHRRTLSSRLQLIEKLVKAGGDILVPVPVGPKRIMGTVVDYLYHVYNQDRRIAHVPYHALTPAERETYNARRQLLAHVGDIARLKAVEREKRRNLEEEREGMRSQSPSANFVYTGSGAKVPPGTKPKSASKAGHSQVKFESSNKEEAERKPLFKYCYECSRSVGVRLTACTRCKGVYYCSNACKMKAWNTRHKDECIRITARSRSPSAKSKKEVPGSATAASRGKDIKGSKINV</sequence>
<keyword evidence="2 5" id="KW-0863">Zinc-finger</keyword>
<dbReference type="PROSITE" id="PS50297">
    <property type="entry name" value="ANK_REP_REGION"/>
    <property type="match status" value="2"/>
</dbReference>
<dbReference type="Gene3D" id="6.10.140.2220">
    <property type="match status" value="1"/>
</dbReference>
<keyword evidence="9" id="KW-1185">Reference proteome</keyword>
<evidence type="ECO:0000256" key="2">
    <source>
        <dbReference type="ARBA" id="ARBA00022771"/>
    </source>
</evidence>
<evidence type="ECO:0000256" key="4">
    <source>
        <dbReference type="PROSITE-ProRule" id="PRU00023"/>
    </source>
</evidence>
<feature type="non-terminal residue" evidence="8">
    <location>
        <position position="383"/>
    </location>
</feature>
<feature type="region of interest" description="Disordered" evidence="6">
    <location>
        <begin position="241"/>
        <end position="292"/>
    </location>
</feature>
<accession>A0A8S3YU17</accession>
<feature type="repeat" description="ANK" evidence="4">
    <location>
        <begin position="102"/>
        <end position="134"/>
    </location>
</feature>
<feature type="domain" description="MYND-type" evidence="7">
    <location>
        <begin position="305"/>
        <end position="345"/>
    </location>
</feature>
<dbReference type="SMART" id="SM00248">
    <property type="entry name" value="ANK"/>
    <property type="match status" value="3"/>
</dbReference>
<keyword evidence="4" id="KW-0040">ANK repeat</keyword>
<organism evidence="8 9">
    <name type="scientific">Candidula unifasciata</name>
    <dbReference type="NCBI Taxonomy" id="100452"/>
    <lineage>
        <taxon>Eukaryota</taxon>
        <taxon>Metazoa</taxon>
        <taxon>Spiralia</taxon>
        <taxon>Lophotrochozoa</taxon>
        <taxon>Mollusca</taxon>
        <taxon>Gastropoda</taxon>
        <taxon>Heterobranchia</taxon>
        <taxon>Euthyneura</taxon>
        <taxon>Panpulmonata</taxon>
        <taxon>Eupulmonata</taxon>
        <taxon>Stylommatophora</taxon>
        <taxon>Helicina</taxon>
        <taxon>Helicoidea</taxon>
        <taxon>Geomitridae</taxon>
        <taxon>Candidula</taxon>
    </lineage>
</organism>
<feature type="compositionally biased region" description="Basic and acidic residues" evidence="6">
    <location>
        <begin position="241"/>
        <end position="251"/>
    </location>
</feature>
<keyword evidence="3" id="KW-0862">Zinc</keyword>
<evidence type="ECO:0000256" key="1">
    <source>
        <dbReference type="ARBA" id="ARBA00022723"/>
    </source>
</evidence>
<evidence type="ECO:0000256" key="3">
    <source>
        <dbReference type="ARBA" id="ARBA00022833"/>
    </source>
</evidence>
<evidence type="ECO:0000256" key="5">
    <source>
        <dbReference type="PROSITE-ProRule" id="PRU00134"/>
    </source>
</evidence>
<comment type="caution">
    <text evidence="8">The sequence shown here is derived from an EMBL/GenBank/DDBJ whole genome shotgun (WGS) entry which is preliminary data.</text>
</comment>
<evidence type="ECO:0000256" key="6">
    <source>
        <dbReference type="SAM" id="MobiDB-lite"/>
    </source>
</evidence>
<feature type="repeat" description="ANK" evidence="4">
    <location>
        <begin position="65"/>
        <end position="102"/>
    </location>
</feature>
<feature type="compositionally biased region" description="Basic and acidic residues" evidence="6">
    <location>
        <begin position="372"/>
        <end position="383"/>
    </location>
</feature>
<dbReference type="Pfam" id="PF12796">
    <property type="entry name" value="Ank_2"/>
    <property type="match status" value="1"/>
</dbReference>
<evidence type="ECO:0000259" key="7">
    <source>
        <dbReference type="PROSITE" id="PS50865"/>
    </source>
</evidence>
<evidence type="ECO:0000313" key="8">
    <source>
        <dbReference type="EMBL" id="CAG5117826.1"/>
    </source>
</evidence>
<reference evidence="8" key="1">
    <citation type="submission" date="2021-04" db="EMBL/GenBank/DDBJ databases">
        <authorList>
            <consortium name="Molecular Ecology Group"/>
        </authorList>
    </citation>
    <scope>NUCLEOTIDE SEQUENCE</scope>
</reference>
<keyword evidence="1" id="KW-0479">Metal-binding</keyword>
<dbReference type="EMBL" id="CAJHNH020000459">
    <property type="protein sequence ID" value="CAG5117826.1"/>
    <property type="molecule type" value="Genomic_DNA"/>
</dbReference>
<dbReference type="PROSITE" id="PS50865">
    <property type="entry name" value="ZF_MYND_2"/>
    <property type="match status" value="1"/>
</dbReference>
<evidence type="ECO:0000313" key="9">
    <source>
        <dbReference type="Proteomes" id="UP000678393"/>
    </source>
</evidence>
<dbReference type="PROSITE" id="PS50088">
    <property type="entry name" value="ANK_REPEAT"/>
    <property type="match status" value="2"/>
</dbReference>
<dbReference type="Gene3D" id="1.25.40.20">
    <property type="entry name" value="Ankyrin repeat-containing domain"/>
    <property type="match status" value="1"/>
</dbReference>
<proteinExistence type="predicted"/>
<dbReference type="Proteomes" id="UP000678393">
    <property type="component" value="Unassembled WGS sequence"/>
</dbReference>
<dbReference type="SUPFAM" id="SSF48403">
    <property type="entry name" value="Ankyrin repeat"/>
    <property type="match status" value="1"/>
</dbReference>
<dbReference type="GO" id="GO:0008270">
    <property type="term" value="F:zinc ion binding"/>
    <property type="evidence" value="ECO:0007669"/>
    <property type="project" value="UniProtKB-KW"/>
</dbReference>
<feature type="compositionally biased region" description="Polar residues" evidence="6">
    <location>
        <begin position="252"/>
        <end position="262"/>
    </location>
</feature>
<dbReference type="OrthoDB" id="48314at2759"/>
<dbReference type="InterPro" id="IPR036770">
    <property type="entry name" value="Ankyrin_rpt-contain_sf"/>
</dbReference>
<dbReference type="Pfam" id="PF00023">
    <property type="entry name" value="Ank"/>
    <property type="match status" value="1"/>
</dbReference>
<feature type="non-terminal residue" evidence="8">
    <location>
        <position position="1"/>
    </location>
</feature>
<feature type="region of interest" description="Disordered" evidence="6">
    <location>
        <begin position="351"/>
        <end position="383"/>
    </location>
</feature>
<dbReference type="InterPro" id="IPR002893">
    <property type="entry name" value="Znf_MYND"/>
</dbReference>
<dbReference type="AlphaFoldDB" id="A0A8S3YU17"/>